<sequence length="69" mass="7846">MKIISEVDIMGRWEVAIETNNEREQDILKEKIDEIGAEFMESGVSEIIVYATGAQKIKLISFVSNNEEI</sequence>
<dbReference type="EMBL" id="AXZF01000202">
    <property type="protein sequence ID" value="ERT63158.1"/>
    <property type="molecule type" value="Genomic_DNA"/>
</dbReference>
<dbReference type="HOGENOM" id="CLU_2768278_0_0_0"/>
<comment type="caution">
    <text evidence="1">The sequence shown here is derived from an EMBL/GenBank/DDBJ whole genome shotgun (WGS) entry which is preliminary data.</text>
</comment>
<reference evidence="1 2" key="1">
    <citation type="submission" date="2013-08" db="EMBL/GenBank/DDBJ databases">
        <authorList>
            <person name="Weinstock G."/>
            <person name="Sodergren E."/>
            <person name="Wylie T."/>
            <person name="Fulton L."/>
            <person name="Fulton R."/>
            <person name="Fronick C."/>
            <person name="O'Laughlin M."/>
            <person name="Godfrey J."/>
            <person name="Miner T."/>
            <person name="Herter B."/>
            <person name="Appelbaum E."/>
            <person name="Cordes M."/>
            <person name="Lek S."/>
            <person name="Wollam A."/>
            <person name="Pepin K.H."/>
            <person name="Palsikar V.B."/>
            <person name="Mitreva M."/>
            <person name="Wilson R.K."/>
        </authorList>
    </citation>
    <scope>NUCLEOTIDE SEQUENCE [LARGE SCALE GENOMIC DNA]</scope>
    <source>
        <strain evidence="1 2">ATCC BAA-474</strain>
    </source>
</reference>
<protein>
    <submittedName>
        <fullName evidence="1">Uncharacterized protein</fullName>
    </submittedName>
</protein>
<dbReference type="Proteomes" id="UP000017081">
    <property type="component" value="Unassembled WGS sequence"/>
</dbReference>
<gene>
    <name evidence="1" type="ORF">HMPREF0202_02928</name>
</gene>
<name>U7UXI6_9FUSO</name>
<dbReference type="RefSeq" id="WP_023052445.1">
    <property type="nucleotide sequence ID" value="NZ_CP173060.2"/>
</dbReference>
<accession>U7UXI6</accession>
<keyword evidence="2" id="KW-1185">Reference proteome</keyword>
<evidence type="ECO:0000313" key="2">
    <source>
        <dbReference type="Proteomes" id="UP000017081"/>
    </source>
</evidence>
<proteinExistence type="predicted"/>
<dbReference type="STRING" id="1319815.HMPREF0202_02928"/>
<dbReference type="AlphaFoldDB" id="U7UXI6"/>
<organism evidence="1 2">
    <name type="scientific">Cetobacterium somerae ATCC BAA-474</name>
    <dbReference type="NCBI Taxonomy" id="1319815"/>
    <lineage>
        <taxon>Bacteria</taxon>
        <taxon>Fusobacteriati</taxon>
        <taxon>Fusobacteriota</taxon>
        <taxon>Fusobacteriia</taxon>
        <taxon>Fusobacteriales</taxon>
        <taxon>Fusobacteriaceae</taxon>
        <taxon>Cetobacterium</taxon>
    </lineage>
</organism>
<evidence type="ECO:0000313" key="1">
    <source>
        <dbReference type="EMBL" id="ERT63158.1"/>
    </source>
</evidence>